<dbReference type="GeneID" id="73045047"/>
<proteinExistence type="predicted"/>
<evidence type="ECO:0008006" key="4">
    <source>
        <dbReference type="Google" id="ProtNLM"/>
    </source>
</evidence>
<evidence type="ECO:0000256" key="1">
    <source>
        <dbReference type="SAM" id="Phobius"/>
    </source>
</evidence>
<evidence type="ECO:0000313" key="3">
    <source>
        <dbReference type="Proteomes" id="UP001595945"/>
    </source>
</evidence>
<dbReference type="AlphaFoldDB" id="A0ABD5Q0K7"/>
<feature type="transmembrane region" description="Helical" evidence="1">
    <location>
        <begin position="84"/>
        <end position="104"/>
    </location>
</feature>
<keyword evidence="3" id="KW-1185">Reference proteome</keyword>
<comment type="caution">
    <text evidence="2">The sequence shown here is derived from an EMBL/GenBank/DDBJ whole genome shotgun (WGS) entry which is preliminary data.</text>
</comment>
<sequence>MVIAAYLLASIAACALGYAVGRIGTRALTAGDGTEVASRLRRLVAVWGGTVTVAAVGTAVVTGAPDAVRTALAPTLPDTLGTALGWSLVLPAAVLATVSAYYAVFPAMKGTGETDTDRTTATLAAARTLGVHALILGVPVALAATVADAQFGLGVVGIAVAALPVGSYLAGPTLVALSVSARAPTDDEQRRLAEATEATPLSDVPWRVVEGAFGSDAEMAVVGPVGFRRLYVSERFFERSEAAFESMLAIHGERERLSYRGVAALVLSLKVSVGVALLGLLLKLAPVRPTPGTVAVALPAGVVTVVVLDLLCWRLGYRADRRAASRVGAERLSDSLRELAAQAGVEENPSRIVQHLRSRPSLARRLSNVRDER</sequence>
<protein>
    <recommendedName>
        <fullName evidence="4">Peptidase</fullName>
    </recommendedName>
</protein>
<dbReference type="EMBL" id="JBHSHT010000001">
    <property type="protein sequence ID" value="MFC4824270.1"/>
    <property type="molecule type" value="Genomic_DNA"/>
</dbReference>
<feature type="transmembrane region" description="Helical" evidence="1">
    <location>
        <begin position="44"/>
        <end position="64"/>
    </location>
</feature>
<feature type="transmembrane region" description="Helical" evidence="1">
    <location>
        <begin position="124"/>
        <end position="147"/>
    </location>
</feature>
<dbReference type="Proteomes" id="UP001595945">
    <property type="component" value="Unassembled WGS sequence"/>
</dbReference>
<accession>A0ABD5Q0K7</accession>
<keyword evidence="1" id="KW-1133">Transmembrane helix</keyword>
<feature type="transmembrane region" description="Helical" evidence="1">
    <location>
        <begin position="262"/>
        <end position="282"/>
    </location>
</feature>
<feature type="transmembrane region" description="Helical" evidence="1">
    <location>
        <begin position="294"/>
        <end position="316"/>
    </location>
</feature>
<feature type="transmembrane region" description="Helical" evidence="1">
    <location>
        <begin position="153"/>
        <end position="181"/>
    </location>
</feature>
<reference evidence="2 3" key="1">
    <citation type="journal article" date="2019" name="Int. J. Syst. Evol. Microbiol.">
        <title>The Global Catalogue of Microorganisms (GCM) 10K type strain sequencing project: providing services to taxonomists for standard genome sequencing and annotation.</title>
        <authorList>
            <consortium name="The Broad Institute Genomics Platform"/>
            <consortium name="The Broad Institute Genome Sequencing Center for Infectious Disease"/>
            <person name="Wu L."/>
            <person name="Ma J."/>
        </authorList>
    </citation>
    <scope>NUCLEOTIDE SEQUENCE [LARGE SCALE GENOMIC DNA]</scope>
    <source>
        <strain evidence="2 3">XZYJ18</strain>
    </source>
</reference>
<organism evidence="2 3">
    <name type="scientific">Halorussus aquaticus</name>
    <dbReference type="NCBI Taxonomy" id="2953748"/>
    <lineage>
        <taxon>Archaea</taxon>
        <taxon>Methanobacteriati</taxon>
        <taxon>Methanobacteriota</taxon>
        <taxon>Stenosarchaea group</taxon>
        <taxon>Halobacteria</taxon>
        <taxon>Halobacteriales</taxon>
        <taxon>Haladaptataceae</taxon>
        <taxon>Halorussus</taxon>
    </lineage>
</organism>
<keyword evidence="1" id="KW-0472">Membrane</keyword>
<gene>
    <name evidence="2" type="ORF">ACFO9K_08340</name>
</gene>
<name>A0ABD5Q0K7_9EURY</name>
<keyword evidence="1" id="KW-0812">Transmembrane</keyword>
<feature type="transmembrane region" description="Helical" evidence="1">
    <location>
        <begin position="6"/>
        <end position="24"/>
    </location>
</feature>
<evidence type="ECO:0000313" key="2">
    <source>
        <dbReference type="EMBL" id="MFC4824270.1"/>
    </source>
</evidence>
<dbReference type="RefSeq" id="WP_254269970.1">
    <property type="nucleotide sequence ID" value="NZ_CP100400.1"/>
</dbReference>